<name>A0A391NQ90_9EUKA</name>
<dbReference type="GO" id="GO:0048471">
    <property type="term" value="C:perinuclear region of cytoplasm"/>
    <property type="evidence" value="ECO:0007669"/>
    <property type="project" value="TreeGrafter"/>
</dbReference>
<dbReference type="GO" id="GO:0005634">
    <property type="term" value="C:nucleus"/>
    <property type="evidence" value="ECO:0007669"/>
    <property type="project" value="TreeGrafter"/>
</dbReference>
<evidence type="ECO:0000313" key="1">
    <source>
        <dbReference type="EMBL" id="GCA63637.1"/>
    </source>
</evidence>
<protein>
    <recommendedName>
        <fullName evidence="3">Leucine-rich repeat, cysteine-containing subtype</fullName>
    </recommendedName>
</protein>
<dbReference type="InterPro" id="IPR027038">
    <property type="entry name" value="RanGap"/>
</dbReference>
<dbReference type="InterPro" id="IPR001611">
    <property type="entry name" value="Leu-rich_rpt"/>
</dbReference>
<dbReference type="SUPFAM" id="SSF52047">
    <property type="entry name" value="RNI-like"/>
    <property type="match status" value="1"/>
</dbReference>
<dbReference type="GO" id="GO:0005096">
    <property type="term" value="F:GTPase activator activity"/>
    <property type="evidence" value="ECO:0007669"/>
    <property type="project" value="InterPro"/>
</dbReference>
<dbReference type="PANTHER" id="PTHR24113:SF15">
    <property type="entry name" value="NACHT DOMAIN-CONTAINING PROTEIN"/>
    <property type="match status" value="1"/>
</dbReference>
<comment type="caution">
    <text evidence="1">The sequence shown here is derived from an EMBL/GenBank/DDBJ whole genome shotgun (WGS) entry which is preliminary data.</text>
</comment>
<evidence type="ECO:0008006" key="3">
    <source>
        <dbReference type="Google" id="ProtNLM"/>
    </source>
</evidence>
<dbReference type="GO" id="GO:0006913">
    <property type="term" value="P:nucleocytoplasmic transport"/>
    <property type="evidence" value="ECO:0007669"/>
    <property type="project" value="TreeGrafter"/>
</dbReference>
<gene>
    <name evidence="1" type="ORF">KIPB_011035</name>
</gene>
<evidence type="ECO:0000313" key="2">
    <source>
        <dbReference type="Proteomes" id="UP000265618"/>
    </source>
</evidence>
<dbReference type="SMART" id="SM00368">
    <property type="entry name" value="LRR_RI"/>
    <property type="match status" value="3"/>
</dbReference>
<accession>A0A391NQ90</accession>
<dbReference type="PANTHER" id="PTHR24113">
    <property type="entry name" value="RAN GTPASE-ACTIVATING PROTEIN 1"/>
    <property type="match status" value="1"/>
</dbReference>
<dbReference type="OrthoDB" id="120976at2759"/>
<dbReference type="Gene3D" id="3.80.10.10">
    <property type="entry name" value="Ribonuclease Inhibitor"/>
    <property type="match status" value="2"/>
</dbReference>
<dbReference type="Proteomes" id="UP000265618">
    <property type="component" value="Unassembled WGS sequence"/>
</dbReference>
<keyword evidence="2" id="KW-1185">Reference proteome</keyword>
<sequence>MFRETPGGRRALARVKALCERKEGRELDLSHCSMGYDGCRALATPGCMVQTQWVTKFSVASNGISSDGVPYICTALRQMYRLSEVDLSCNSIQDSGVDTLVQALPALRGVTKLNLSSNDISPIGAVALADTLAKCQTVTE</sequence>
<organism evidence="1 2">
    <name type="scientific">Kipferlia bialata</name>
    <dbReference type="NCBI Taxonomy" id="797122"/>
    <lineage>
        <taxon>Eukaryota</taxon>
        <taxon>Metamonada</taxon>
        <taxon>Carpediemonas-like organisms</taxon>
        <taxon>Kipferlia</taxon>
    </lineage>
</organism>
<dbReference type="InterPro" id="IPR032675">
    <property type="entry name" value="LRR_dom_sf"/>
</dbReference>
<dbReference type="EMBL" id="BDIP01004326">
    <property type="protein sequence ID" value="GCA63637.1"/>
    <property type="molecule type" value="Genomic_DNA"/>
</dbReference>
<dbReference type="AlphaFoldDB" id="A0A391NQ90"/>
<dbReference type="Pfam" id="PF13516">
    <property type="entry name" value="LRR_6"/>
    <property type="match status" value="3"/>
</dbReference>
<dbReference type="GO" id="GO:0005829">
    <property type="term" value="C:cytosol"/>
    <property type="evidence" value="ECO:0007669"/>
    <property type="project" value="TreeGrafter"/>
</dbReference>
<dbReference type="GO" id="GO:0031267">
    <property type="term" value="F:small GTPase binding"/>
    <property type="evidence" value="ECO:0007669"/>
    <property type="project" value="TreeGrafter"/>
</dbReference>
<reference evidence="1 2" key="1">
    <citation type="journal article" date="2018" name="PLoS ONE">
        <title>The draft genome of Kipferlia bialata reveals reductive genome evolution in fornicate parasites.</title>
        <authorList>
            <person name="Tanifuji G."/>
            <person name="Takabayashi S."/>
            <person name="Kume K."/>
            <person name="Takagi M."/>
            <person name="Nakayama T."/>
            <person name="Kamikawa R."/>
            <person name="Inagaki Y."/>
            <person name="Hashimoto T."/>
        </authorList>
    </citation>
    <scope>NUCLEOTIDE SEQUENCE [LARGE SCALE GENOMIC DNA]</scope>
    <source>
        <strain evidence="1">NY0173</strain>
    </source>
</reference>
<feature type="non-terminal residue" evidence="1">
    <location>
        <position position="1"/>
    </location>
</feature>
<proteinExistence type="predicted"/>